<reference evidence="2" key="1">
    <citation type="submission" date="2022-08" db="EMBL/GenBank/DDBJ databases">
        <authorList>
            <consortium name="DOE Joint Genome Institute"/>
            <person name="Min B."/>
            <person name="Riley R."/>
            <person name="Sierra-Patev S."/>
            <person name="Naranjo-Ortiz M."/>
            <person name="Looney B."/>
            <person name="Konkel Z."/>
            <person name="Slot J.C."/>
            <person name="Sakamoto Y."/>
            <person name="Steenwyk J.L."/>
            <person name="Rokas A."/>
            <person name="Carro J."/>
            <person name="Camarero S."/>
            <person name="Ferreira P."/>
            <person name="Molpeceres G."/>
            <person name="Ruiz-Duenas F.J."/>
            <person name="Serrano A."/>
            <person name="Henrissat B."/>
            <person name="Drula E."/>
            <person name="Hughes K.W."/>
            <person name="Mata J.L."/>
            <person name="Ishikawa N.K."/>
            <person name="Vargas-Isla R."/>
            <person name="Ushijima S."/>
            <person name="Smith C.A."/>
            <person name="Ahrendt S."/>
            <person name="Andreopoulos W."/>
            <person name="He G."/>
            <person name="Labutti K."/>
            <person name="Lipzen A."/>
            <person name="Ng V."/>
            <person name="Sandor L."/>
            <person name="Barry K."/>
            <person name="Martinez A.T."/>
            <person name="Xiao Y."/>
            <person name="Gibbons J.G."/>
            <person name="Terashima K."/>
            <person name="Hibbett D.S."/>
            <person name="Grigoriev I.V."/>
        </authorList>
    </citation>
    <scope>NUCLEOTIDE SEQUENCE</scope>
    <source>
        <strain evidence="2">TFB10827</strain>
    </source>
</reference>
<gene>
    <name evidence="2" type="ORF">F5050DRAFT_1716475</name>
</gene>
<evidence type="ECO:0000313" key="3">
    <source>
        <dbReference type="Proteomes" id="UP001163828"/>
    </source>
</evidence>
<name>A0ABQ8PX08_9AGAR</name>
<feature type="compositionally biased region" description="Low complexity" evidence="1">
    <location>
        <begin position="396"/>
        <end position="415"/>
    </location>
</feature>
<feature type="compositionally biased region" description="Basic and acidic residues" evidence="1">
    <location>
        <begin position="313"/>
        <end position="322"/>
    </location>
</feature>
<dbReference type="Proteomes" id="UP001163828">
    <property type="component" value="Unassembled WGS sequence"/>
</dbReference>
<dbReference type="EMBL" id="MU791282">
    <property type="protein sequence ID" value="KAJ3990965.1"/>
    <property type="molecule type" value="Genomic_DNA"/>
</dbReference>
<feature type="compositionally biased region" description="Basic and acidic residues" evidence="1">
    <location>
        <begin position="329"/>
        <end position="350"/>
    </location>
</feature>
<feature type="compositionally biased region" description="Basic residues" evidence="1">
    <location>
        <begin position="287"/>
        <end position="296"/>
    </location>
</feature>
<feature type="non-terminal residue" evidence="2">
    <location>
        <position position="775"/>
    </location>
</feature>
<evidence type="ECO:0000256" key="1">
    <source>
        <dbReference type="SAM" id="MobiDB-lite"/>
    </source>
</evidence>
<feature type="region of interest" description="Disordered" evidence="1">
    <location>
        <begin position="385"/>
        <end position="447"/>
    </location>
</feature>
<feature type="region of interest" description="Disordered" evidence="1">
    <location>
        <begin position="280"/>
        <end position="365"/>
    </location>
</feature>
<protein>
    <submittedName>
        <fullName evidence="2">Uncharacterized protein</fullName>
    </submittedName>
</protein>
<organism evidence="2 3">
    <name type="scientific">Lentinula boryana</name>
    <dbReference type="NCBI Taxonomy" id="40481"/>
    <lineage>
        <taxon>Eukaryota</taxon>
        <taxon>Fungi</taxon>
        <taxon>Dikarya</taxon>
        <taxon>Basidiomycota</taxon>
        <taxon>Agaricomycotina</taxon>
        <taxon>Agaricomycetes</taxon>
        <taxon>Agaricomycetidae</taxon>
        <taxon>Agaricales</taxon>
        <taxon>Marasmiineae</taxon>
        <taxon>Omphalotaceae</taxon>
        <taxon>Lentinula</taxon>
    </lineage>
</organism>
<accession>A0ABQ8PX08</accession>
<proteinExistence type="predicted"/>
<feature type="compositionally biased region" description="Acidic residues" evidence="1">
    <location>
        <begin position="301"/>
        <end position="312"/>
    </location>
</feature>
<keyword evidence="3" id="KW-1185">Reference proteome</keyword>
<sequence>MECGDDILLWKQGEDRFGRVSGYEDNIFDGSDRLGEAESYGATDEAWGKIQTHGEMRGAGIRRGEDKKRCWRPELCIAGLNGDSSPRKLSEIENGNKTYEEFGRTELKPRIDIHVPTHRRRQRYPGRERDHVWIVDSGDDNLEAQWHGRDYIHGAWWNRMMMVWKGEHENREDFTVVIVVVVVVVVVVVGDDGDTGDIDVVVTIRRRKIVHTPKLYTILQTNNGPFIFRALLCKQANLLTKGPLFVQGKLAAIAWEIIFPSFQHPHIYLMSSFSSNSMEFQQETAQKRRQTRRKNRFISDEAQDDQEEGTDEDNTRVERTSEEDAMYQEQRKMEYQARLDGEQGRSDSNDVHNTMTRSGDMSMPSIFTGIINNIETRYGLGEYFSSPPSPAPGPSRPHACSLAPPSPNPSALSVPLHPPSPPSVSRSSKAHPFTSPHSINPSTGKPVWIKTPMDTSWAFSQAHTRKSLWVGNQIVVVKHPSRKGYRGTVGDVRQNDTYSSGLGTLIHYDVIGVGSEWLDFDDIRNAHNQFLSKSTFSTLRFLHDHRNTGLDVYYRFKAGYTPTYSKTQRLVIEAHDVKLRADALYNKVVNDDNKRYEDELRALMSVEIPKPHEWILDPRFKVALGDLEFSIMVHSGKFCSNKDQLVHIGCPLGKLEIRIRPSRRKRGWVEVIPVSDICNMPSGGVRTKAVLAKPREARGLYLIASSDDVKTHDHVGKLVRRVREARVDESPFAESSESMYLCQRVNLHQVAGHGLNYEEEIIENEEPFDIHYSHL</sequence>
<evidence type="ECO:0000313" key="2">
    <source>
        <dbReference type="EMBL" id="KAJ3990965.1"/>
    </source>
</evidence>
<comment type="caution">
    <text evidence="2">The sequence shown here is derived from an EMBL/GenBank/DDBJ whole genome shotgun (WGS) entry which is preliminary data.</text>
</comment>